<comment type="cofactor">
    <cofactor evidence="7">
        <name>Zn(2+)</name>
        <dbReference type="ChEBI" id="CHEBI:29105"/>
    </cofactor>
    <cofactor evidence="7">
        <name>Mg(2+)</name>
        <dbReference type="ChEBI" id="CHEBI:18420"/>
    </cofactor>
    <cofactor evidence="7">
        <name>Co(2+)</name>
        <dbReference type="ChEBI" id="CHEBI:48828"/>
    </cofactor>
    <text evidence="7">Binds 1 divalent metal cation per subunit. Can use ions such as Zn(2+), Mg(2+) or Co(2+).</text>
</comment>
<sequence>MTHAPLALSPLAVSLGDPAGIGPELIAEAWARRDTAQLPAFLVTGGASLLRAAAASRGIDLPIETIADSREAAGVFPRALPVLGTNDGDWAPGTPGLDGARLALASLDAATQLAVSQRTAALVTGPIAKARLAEVGFAHPGQTEYVAAACGVTAQDAVMMLAGPQLRAVPLTVHVALADVPRLLTCDLIVRRARVVAAALERDFGLARPRLALAGLNPHAGEDGKFGDEEARIIAPAVERLRADGIDVTGPQPADALFTPRGRARFDVALAMYHDQALIPLKALDFDNGVNVTLGLPIVRTSPDHGTAFDIAGKGLADPGATIAAIRMAGECAARRAAGSEPAGAGINC</sequence>
<protein>
    <recommendedName>
        <fullName evidence="7">4-hydroxythreonine-4-phosphate dehydrogenase</fullName>
        <ecNumber evidence="7">1.1.1.262</ecNumber>
    </recommendedName>
    <alternativeName>
        <fullName evidence="7">4-(phosphohydroxy)-L-threonine dehydrogenase</fullName>
    </alternativeName>
</protein>
<feature type="binding site" evidence="7">
    <location>
        <position position="143"/>
    </location>
    <ligand>
        <name>substrate</name>
    </ligand>
</feature>
<evidence type="ECO:0000256" key="7">
    <source>
        <dbReference type="HAMAP-Rule" id="MF_00536"/>
    </source>
</evidence>
<dbReference type="GO" id="GO:0051287">
    <property type="term" value="F:NAD binding"/>
    <property type="evidence" value="ECO:0007669"/>
    <property type="project" value="InterPro"/>
</dbReference>
<dbReference type="GO" id="GO:0005737">
    <property type="term" value="C:cytoplasm"/>
    <property type="evidence" value="ECO:0007669"/>
    <property type="project" value="UniProtKB-SubCell"/>
</dbReference>
<dbReference type="HAMAP" id="MF_00536">
    <property type="entry name" value="PdxA"/>
    <property type="match status" value="1"/>
</dbReference>
<keyword evidence="7" id="KW-0862">Zinc</keyword>
<name>A0A418NFM1_9SPHN</name>
<evidence type="ECO:0000256" key="6">
    <source>
        <dbReference type="ARBA" id="ARBA00023096"/>
    </source>
</evidence>
<evidence type="ECO:0000313" key="8">
    <source>
        <dbReference type="EMBL" id="RIV76770.1"/>
    </source>
</evidence>
<keyword evidence="4 7" id="KW-0560">Oxidoreductase</keyword>
<dbReference type="Pfam" id="PF04166">
    <property type="entry name" value="PdxA"/>
    <property type="match status" value="1"/>
</dbReference>
<keyword evidence="1 7" id="KW-0963">Cytoplasm</keyword>
<feature type="binding site" evidence="7">
    <location>
        <position position="282"/>
    </location>
    <ligand>
        <name>substrate</name>
    </ligand>
</feature>
<dbReference type="InterPro" id="IPR005255">
    <property type="entry name" value="PdxA_fam"/>
</dbReference>
<proteinExistence type="inferred from homology"/>
<comment type="miscellaneous">
    <text evidence="7">The active site is located at the dimer interface.</text>
</comment>
<organism evidence="8 9">
    <name type="scientific">Pelagerythrobacter aerophilus</name>
    <dbReference type="NCBI Taxonomy" id="2306995"/>
    <lineage>
        <taxon>Bacteria</taxon>
        <taxon>Pseudomonadati</taxon>
        <taxon>Pseudomonadota</taxon>
        <taxon>Alphaproteobacteria</taxon>
        <taxon>Sphingomonadales</taxon>
        <taxon>Erythrobacteraceae</taxon>
        <taxon>Pelagerythrobacter</taxon>
    </lineage>
</organism>
<dbReference type="SUPFAM" id="SSF53659">
    <property type="entry name" value="Isocitrate/Isopropylmalate dehydrogenase-like"/>
    <property type="match status" value="1"/>
</dbReference>
<evidence type="ECO:0000313" key="9">
    <source>
        <dbReference type="Proteomes" id="UP000285092"/>
    </source>
</evidence>
<feature type="binding site" evidence="7">
    <location>
        <position position="174"/>
    </location>
    <ligand>
        <name>a divalent metal cation</name>
        <dbReference type="ChEBI" id="CHEBI:60240"/>
        <note>ligand shared between dimeric partners</note>
    </ligand>
</feature>
<feature type="binding site" evidence="7">
    <location>
        <position position="300"/>
    </location>
    <ligand>
        <name>substrate</name>
    </ligand>
</feature>
<dbReference type="GO" id="GO:0000287">
    <property type="term" value="F:magnesium ion binding"/>
    <property type="evidence" value="ECO:0007669"/>
    <property type="project" value="UniProtKB-UniRule"/>
</dbReference>
<dbReference type="GO" id="GO:0008615">
    <property type="term" value="P:pyridoxine biosynthetic process"/>
    <property type="evidence" value="ECO:0007669"/>
    <property type="project" value="UniProtKB-UniRule"/>
</dbReference>
<accession>A0A418NFM1</accession>
<dbReference type="GO" id="GO:0042823">
    <property type="term" value="P:pyridoxal phosphate biosynthetic process"/>
    <property type="evidence" value="ECO:0007669"/>
    <property type="project" value="UniProtKB-UniRule"/>
</dbReference>
<dbReference type="GO" id="GO:0050897">
    <property type="term" value="F:cobalt ion binding"/>
    <property type="evidence" value="ECO:0007669"/>
    <property type="project" value="UniProtKB-UniRule"/>
</dbReference>
<dbReference type="AlphaFoldDB" id="A0A418NFM1"/>
<keyword evidence="7" id="KW-0170">Cobalt</keyword>
<dbReference type="EC" id="1.1.1.262" evidence="7"/>
<evidence type="ECO:0000256" key="4">
    <source>
        <dbReference type="ARBA" id="ARBA00023002"/>
    </source>
</evidence>
<comment type="function">
    <text evidence="7">Catalyzes the NAD(P)-dependent oxidation of 4-(phosphooxy)-L-threonine (HTP) into 2-amino-3-oxo-4-(phosphooxy)butyric acid which spontaneously decarboxylates to form 3-amino-2-oxopropyl phosphate (AHAP).</text>
</comment>
<comment type="similarity">
    <text evidence="7">Belongs to the PdxA family.</text>
</comment>
<dbReference type="PANTHER" id="PTHR30004:SF6">
    <property type="entry name" value="D-THREONATE 4-PHOSPHATE DEHYDROGENASE"/>
    <property type="match status" value="1"/>
</dbReference>
<keyword evidence="7" id="KW-0460">Magnesium</keyword>
<evidence type="ECO:0000256" key="3">
    <source>
        <dbReference type="ARBA" id="ARBA00022857"/>
    </source>
</evidence>
<comment type="caution">
    <text evidence="7">Lacks conserved residue(s) required for the propagation of feature annotation.</text>
</comment>
<dbReference type="NCBIfam" id="NF003699">
    <property type="entry name" value="PRK05312.1"/>
    <property type="match status" value="1"/>
</dbReference>
<dbReference type="GO" id="GO:0008270">
    <property type="term" value="F:zinc ion binding"/>
    <property type="evidence" value="ECO:0007669"/>
    <property type="project" value="UniProtKB-UniRule"/>
</dbReference>
<dbReference type="Gene3D" id="3.40.718.10">
    <property type="entry name" value="Isopropylmalate Dehydrogenase"/>
    <property type="match status" value="1"/>
</dbReference>
<comment type="caution">
    <text evidence="8">The sequence shown here is derived from an EMBL/GenBank/DDBJ whole genome shotgun (WGS) entry which is preliminary data.</text>
</comment>
<evidence type="ECO:0000256" key="2">
    <source>
        <dbReference type="ARBA" id="ARBA00022723"/>
    </source>
</evidence>
<evidence type="ECO:0000256" key="5">
    <source>
        <dbReference type="ARBA" id="ARBA00023027"/>
    </source>
</evidence>
<dbReference type="InterPro" id="IPR037510">
    <property type="entry name" value="PdxA"/>
</dbReference>
<keyword evidence="6 7" id="KW-0664">Pyridoxine biosynthesis</keyword>
<keyword evidence="3 7" id="KW-0521">NADP</keyword>
<dbReference type="GO" id="GO:0050570">
    <property type="term" value="F:4-hydroxythreonine-4-phosphate dehydrogenase activity"/>
    <property type="evidence" value="ECO:0007669"/>
    <property type="project" value="UniProtKB-UniRule"/>
</dbReference>
<evidence type="ECO:0000256" key="1">
    <source>
        <dbReference type="ARBA" id="ARBA00022490"/>
    </source>
</evidence>
<dbReference type="EMBL" id="QXFK01000018">
    <property type="protein sequence ID" value="RIV76770.1"/>
    <property type="molecule type" value="Genomic_DNA"/>
</dbReference>
<comment type="subcellular location">
    <subcellularLocation>
        <location evidence="7">Cytoplasm</location>
    </subcellularLocation>
</comment>
<comment type="subunit">
    <text evidence="7">Homodimer.</text>
</comment>
<feature type="binding site" evidence="7">
    <location>
        <position position="274"/>
    </location>
    <ligand>
        <name>a divalent metal cation</name>
        <dbReference type="ChEBI" id="CHEBI:60240"/>
        <note>ligand shared between dimeric partners</note>
    </ligand>
</feature>
<comment type="pathway">
    <text evidence="7">Cofactor biosynthesis; pyridoxine 5'-phosphate biosynthesis; pyridoxine 5'-phosphate from D-erythrose 4-phosphate: step 4/5.</text>
</comment>
<keyword evidence="2 7" id="KW-0479">Metal-binding</keyword>
<dbReference type="PANTHER" id="PTHR30004">
    <property type="entry name" value="4-HYDROXYTHREONINE-4-PHOSPHATE DEHYDROGENASE"/>
    <property type="match status" value="1"/>
</dbReference>
<dbReference type="OrthoDB" id="9801783at2"/>
<dbReference type="Proteomes" id="UP000285092">
    <property type="component" value="Unassembled WGS sequence"/>
</dbReference>
<comment type="catalytic activity">
    <reaction evidence="7">
        <text>4-(phosphooxy)-L-threonine + NAD(+) = 3-amino-2-oxopropyl phosphate + CO2 + NADH</text>
        <dbReference type="Rhea" id="RHEA:32275"/>
        <dbReference type="ChEBI" id="CHEBI:16526"/>
        <dbReference type="ChEBI" id="CHEBI:57279"/>
        <dbReference type="ChEBI" id="CHEBI:57540"/>
        <dbReference type="ChEBI" id="CHEBI:57945"/>
        <dbReference type="ChEBI" id="CHEBI:58452"/>
        <dbReference type="EC" id="1.1.1.262"/>
    </reaction>
</comment>
<feature type="binding site" evidence="7">
    <location>
        <position position="219"/>
    </location>
    <ligand>
        <name>a divalent metal cation</name>
        <dbReference type="ChEBI" id="CHEBI:60240"/>
        <note>ligand shared between dimeric partners</note>
    </ligand>
</feature>
<feature type="binding site" evidence="7">
    <location>
        <position position="291"/>
    </location>
    <ligand>
        <name>substrate</name>
    </ligand>
</feature>
<gene>
    <name evidence="7 8" type="primary">pdxA</name>
    <name evidence="8" type="ORF">D2V04_11445</name>
</gene>
<dbReference type="NCBIfam" id="TIGR00557">
    <property type="entry name" value="pdxA"/>
    <property type="match status" value="1"/>
</dbReference>
<keyword evidence="5 7" id="KW-0520">NAD</keyword>
<dbReference type="UniPathway" id="UPA00244">
    <property type="reaction ID" value="UER00312"/>
</dbReference>
<keyword evidence="9" id="KW-1185">Reference proteome</keyword>
<reference evidence="8 9" key="1">
    <citation type="submission" date="2018-08" db="EMBL/GenBank/DDBJ databases">
        <title>Altererythrobacter sp.Ery1 and Ery12, the genome sequencing of novel strains in genus Alterythrobacter.</title>
        <authorList>
            <person name="Cheng H."/>
            <person name="Wu Y.-H."/>
            <person name="Fang C."/>
            <person name="Xu X.-W."/>
        </authorList>
    </citation>
    <scope>NUCLEOTIDE SEQUENCE [LARGE SCALE GENOMIC DNA]</scope>
    <source>
        <strain evidence="8 9">Ery1</strain>
    </source>
</reference>